<reference evidence="1" key="1">
    <citation type="submission" date="2022-11" db="EMBL/GenBank/DDBJ databases">
        <authorList>
            <person name="Petersen C."/>
        </authorList>
    </citation>
    <scope>NUCLEOTIDE SEQUENCE</scope>
    <source>
        <strain evidence="1">IBT 30761</strain>
    </source>
</reference>
<gene>
    <name evidence="1" type="ORF">N7532_002038</name>
</gene>
<dbReference type="Gene3D" id="3.40.50.720">
    <property type="entry name" value="NAD(P)-binding Rossmann-like Domain"/>
    <property type="match status" value="1"/>
</dbReference>
<dbReference type="AlphaFoldDB" id="A0A9W9G3S8"/>
<dbReference type="Gene3D" id="3.90.180.10">
    <property type="entry name" value="Medium-chain alcohol dehydrogenases, catalytic domain"/>
    <property type="match status" value="1"/>
</dbReference>
<sequence>MHRCRIIGPDWVYASRPGGVGVQIGLKKAGLTLPVLNMCKKETEFKTGRRYAPGYDEVALSLLSSYKISVKCLKSTIVPFVKAPEAWEITKNGQGIKNLIQGVQDD</sequence>
<dbReference type="RefSeq" id="XP_056479573.1">
    <property type="nucleotide sequence ID" value="XM_056614532.1"/>
</dbReference>
<dbReference type="GeneID" id="81353511"/>
<evidence type="ECO:0000313" key="2">
    <source>
        <dbReference type="Proteomes" id="UP001149074"/>
    </source>
</evidence>
<dbReference type="Proteomes" id="UP001149074">
    <property type="component" value="Unassembled WGS sequence"/>
</dbReference>
<accession>A0A9W9G3S8</accession>
<comment type="caution">
    <text evidence="1">The sequence shown here is derived from an EMBL/GenBank/DDBJ whole genome shotgun (WGS) entry which is preliminary data.</text>
</comment>
<reference evidence="1" key="2">
    <citation type="journal article" date="2023" name="IMA Fungus">
        <title>Comparative genomic study of the Penicillium genus elucidates a diverse pangenome and 15 lateral gene transfer events.</title>
        <authorList>
            <person name="Petersen C."/>
            <person name="Sorensen T."/>
            <person name="Nielsen M.R."/>
            <person name="Sondergaard T.E."/>
            <person name="Sorensen J.L."/>
            <person name="Fitzpatrick D.A."/>
            <person name="Frisvad J.C."/>
            <person name="Nielsen K.L."/>
        </authorList>
    </citation>
    <scope>NUCLEOTIDE SEQUENCE</scope>
    <source>
        <strain evidence="1">IBT 30761</strain>
    </source>
</reference>
<evidence type="ECO:0000313" key="1">
    <source>
        <dbReference type="EMBL" id="KAJ5111503.1"/>
    </source>
</evidence>
<dbReference type="OrthoDB" id="3941538at2759"/>
<name>A0A9W9G3S8_9EURO</name>
<dbReference type="EMBL" id="JAPQKI010000002">
    <property type="protein sequence ID" value="KAJ5111503.1"/>
    <property type="molecule type" value="Genomic_DNA"/>
</dbReference>
<organism evidence="1 2">
    <name type="scientific">Penicillium argentinense</name>
    <dbReference type="NCBI Taxonomy" id="1131581"/>
    <lineage>
        <taxon>Eukaryota</taxon>
        <taxon>Fungi</taxon>
        <taxon>Dikarya</taxon>
        <taxon>Ascomycota</taxon>
        <taxon>Pezizomycotina</taxon>
        <taxon>Eurotiomycetes</taxon>
        <taxon>Eurotiomycetidae</taxon>
        <taxon>Eurotiales</taxon>
        <taxon>Aspergillaceae</taxon>
        <taxon>Penicillium</taxon>
    </lineage>
</organism>
<keyword evidence="2" id="KW-1185">Reference proteome</keyword>
<protein>
    <submittedName>
        <fullName evidence="1">GroES-like protein</fullName>
    </submittedName>
</protein>
<proteinExistence type="predicted"/>